<gene>
    <name evidence="1" type="ORF">POL25_42420</name>
</gene>
<sequence>MTSSTNPSQSSAATVADPVGPKHAKLLEFLATRGQVEFDAKQIKRWQQLLKQARAELLGPLPQDTTVAIIDGWVRRVTLKCSEAAGLWPAIATAPALAQVEEIEVVVDGGLEAWIEAARQHPQRVTRFYLNADYCDQDTGEILSEDDHSTEVVAAANALRDATELVLGLYLHPTSSLAGLDLPQLTSLAVCAETASGAECDPAVLRSLTQAHCPQLRRVAWESRTAMDPSVVASLPPQWTELGFWGPSHAAVQALVAGRPSLTAFGMSDHDRDDPDAPGDEALLKLAEGRRLFGPRCAYIKAFNAGHRLLHALERREDALEHFAALRGRNCRDIDVHFQYAYALEDDHEVVNAYCEALLIDPDHEATHNNLGNALRRLGRPRLALYHLLRSLEAMPDYREGWSYLAEVYRELGQEDDARAAEARAVGD</sequence>
<name>A0ABT5ECK8_9BACT</name>
<dbReference type="SUPFAM" id="SSF48452">
    <property type="entry name" value="TPR-like"/>
    <property type="match status" value="1"/>
</dbReference>
<reference evidence="1 2" key="1">
    <citation type="submission" date="2022-11" db="EMBL/GenBank/DDBJ databases">
        <title>Minimal conservation of predation-associated metabolite biosynthetic gene clusters underscores biosynthetic potential of Myxococcota including descriptions for ten novel species: Archangium lansinium sp. nov., Myxococcus landrumus sp. nov., Nannocystis bai.</title>
        <authorList>
            <person name="Ahearne A."/>
            <person name="Stevens C."/>
            <person name="Dowd S."/>
        </authorList>
    </citation>
    <scope>NUCLEOTIDE SEQUENCE [LARGE SCALE GENOMIC DNA]</scope>
    <source>
        <strain evidence="1 2">BB15-2</strain>
    </source>
</reference>
<dbReference type="RefSeq" id="WP_272092158.1">
    <property type="nucleotide sequence ID" value="NZ_JAQNDL010000005.1"/>
</dbReference>
<evidence type="ECO:0008006" key="3">
    <source>
        <dbReference type="Google" id="ProtNLM"/>
    </source>
</evidence>
<organism evidence="1 2">
    <name type="scientific">Nannocystis bainbridge</name>
    <dbReference type="NCBI Taxonomy" id="2995303"/>
    <lineage>
        <taxon>Bacteria</taxon>
        <taxon>Pseudomonadati</taxon>
        <taxon>Myxococcota</taxon>
        <taxon>Polyangia</taxon>
        <taxon>Nannocystales</taxon>
        <taxon>Nannocystaceae</taxon>
        <taxon>Nannocystis</taxon>
    </lineage>
</organism>
<protein>
    <recommendedName>
        <fullName evidence="3">Tetratricopeptide repeat protein</fullName>
    </recommendedName>
</protein>
<dbReference type="Gene3D" id="1.25.40.10">
    <property type="entry name" value="Tetratricopeptide repeat domain"/>
    <property type="match status" value="1"/>
</dbReference>
<evidence type="ECO:0000313" key="1">
    <source>
        <dbReference type="EMBL" id="MDC0723614.1"/>
    </source>
</evidence>
<evidence type="ECO:0000313" key="2">
    <source>
        <dbReference type="Proteomes" id="UP001221686"/>
    </source>
</evidence>
<proteinExistence type="predicted"/>
<accession>A0ABT5ECK8</accession>
<dbReference type="Proteomes" id="UP001221686">
    <property type="component" value="Unassembled WGS sequence"/>
</dbReference>
<keyword evidence="2" id="KW-1185">Reference proteome</keyword>
<comment type="caution">
    <text evidence="1">The sequence shown here is derived from an EMBL/GenBank/DDBJ whole genome shotgun (WGS) entry which is preliminary data.</text>
</comment>
<dbReference type="EMBL" id="JAQNDL010000005">
    <property type="protein sequence ID" value="MDC0723614.1"/>
    <property type="molecule type" value="Genomic_DNA"/>
</dbReference>
<dbReference type="InterPro" id="IPR011990">
    <property type="entry name" value="TPR-like_helical_dom_sf"/>
</dbReference>